<evidence type="ECO:0000256" key="5">
    <source>
        <dbReference type="ARBA" id="ARBA00022989"/>
    </source>
</evidence>
<dbReference type="Proteomes" id="UP000002770">
    <property type="component" value="Unassembled WGS sequence"/>
</dbReference>
<keyword evidence="5 7" id="KW-1133">Transmembrane helix</keyword>
<dbReference type="STRING" id="658187.LDG_6503"/>
<feature type="transmembrane region" description="Helical" evidence="7">
    <location>
        <begin position="143"/>
        <end position="163"/>
    </location>
</feature>
<evidence type="ECO:0000256" key="2">
    <source>
        <dbReference type="ARBA" id="ARBA00010350"/>
    </source>
</evidence>
<keyword evidence="3" id="KW-1003">Cell membrane</keyword>
<keyword evidence="9" id="KW-1185">Reference proteome</keyword>
<dbReference type="PANTHER" id="PTHR23291:SF115">
    <property type="entry name" value="MODULATOR OF FTSH PROTEASE YCCA"/>
    <property type="match status" value="1"/>
</dbReference>
<feature type="transmembrane region" description="Helical" evidence="7">
    <location>
        <begin position="61"/>
        <end position="79"/>
    </location>
</feature>
<dbReference type="CDD" id="cd10433">
    <property type="entry name" value="YccA_like"/>
    <property type="match status" value="1"/>
</dbReference>
<organism evidence="8 9">
    <name type="scientific">Legionella drancourtii LLAP12</name>
    <dbReference type="NCBI Taxonomy" id="658187"/>
    <lineage>
        <taxon>Bacteria</taxon>
        <taxon>Pseudomonadati</taxon>
        <taxon>Pseudomonadota</taxon>
        <taxon>Gammaproteobacteria</taxon>
        <taxon>Legionellales</taxon>
        <taxon>Legionellaceae</taxon>
        <taxon>Legionella</taxon>
    </lineage>
</organism>
<evidence type="ECO:0000313" key="9">
    <source>
        <dbReference type="Proteomes" id="UP000002770"/>
    </source>
</evidence>
<proteinExistence type="inferred from homology"/>
<feature type="transmembrane region" description="Helical" evidence="7">
    <location>
        <begin position="86"/>
        <end position="103"/>
    </location>
</feature>
<dbReference type="InterPro" id="IPR006214">
    <property type="entry name" value="Bax_inhibitor_1-related"/>
</dbReference>
<evidence type="ECO:0000256" key="7">
    <source>
        <dbReference type="RuleBase" id="RU004379"/>
    </source>
</evidence>
<evidence type="ECO:0000256" key="6">
    <source>
        <dbReference type="ARBA" id="ARBA00023136"/>
    </source>
</evidence>
<dbReference type="eggNOG" id="COG0670">
    <property type="taxonomic scope" value="Bacteria"/>
</dbReference>
<dbReference type="PANTHER" id="PTHR23291">
    <property type="entry name" value="BAX INHIBITOR-RELATED"/>
    <property type="match status" value="1"/>
</dbReference>
<dbReference type="HOGENOM" id="CLU_058671_2_1_6"/>
<dbReference type="InParanoid" id="G9EMN3"/>
<keyword evidence="4 7" id="KW-0812">Transmembrane</keyword>
<dbReference type="EMBL" id="JH413814">
    <property type="protein sequence ID" value="EHL31427.1"/>
    <property type="molecule type" value="Genomic_DNA"/>
</dbReference>
<dbReference type="Pfam" id="PF01027">
    <property type="entry name" value="Bax1-I"/>
    <property type="match status" value="1"/>
</dbReference>
<accession>G9EMN3</accession>
<feature type="transmembrane region" description="Helical" evidence="7">
    <location>
        <begin position="200"/>
        <end position="223"/>
    </location>
</feature>
<keyword evidence="6 7" id="KW-0472">Membrane</keyword>
<evidence type="ECO:0008006" key="10">
    <source>
        <dbReference type="Google" id="ProtNLM"/>
    </source>
</evidence>
<name>G9EMN3_9GAMM</name>
<evidence type="ECO:0000313" key="8">
    <source>
        <dbReference type="EMBL" id="EHL31427.1"/>
    </source>
</evidence>
<evidence type="ECO:0000256" key="3">
    <source>
        <dbReference type="ARBA" id="ARBA00022475"/>
    </source>
</evidence>
<reference evidence="8 9" key="1">
    <citation type="journal article" date="2011" name="BMC Genomics">
        <title>Insight into cross-talk between intra-amoebal pathogens.</title>
        <authorList>
            <person name="Gimenez G."/>
            <person name="Bertelli C."/>
            <person name="Moliner C."/>
            <person name="Robert C."/>
            <person name="Raoult D."/>
            <person name="Fournier P.E."/>
            <person name="Greub G."/>
        </authorList>
    </citation>
    <scope>NUCLEOTIDE SEQUENCE [LARGE SCALE GENOMIC DNA]</scope>
    <source>
        <strain evidence="8 9">LLAP12</strain>
    </source>
</reference>
<dbReference type="GO" id="GO:0005886">
    <property type="term" value="C:plasma membrane"/>
    <property type="evidence" value="ECO:0007669"/>
    <property type="project" value="UniProtKB-SubCell"/>
</dbReference>
<protein>
    <recommendedName>
        <fullName evidence="10">Carrier/transport protein</fullName>
    </recommendedName>
</protein>
<evidence type="ECO:0000256" key="4">
    <source>
        <dbReference type="ARBA" id="ARBA00022692"/>
    </source>
</evidence>
<gene>
    <name evidence="8" type="ORF">LDG_6503</name>
</gene>
<comment type="subcellular location">
    <subcellularLocation>
        <location evidence="1">Cell membrane</location>
        <topology evidence="1">Multi-pass membrane protein</topology>
    </subcellularLocation>
</comment>
<dbReference type="AlphaFoldDB" id="G9EMN3"/>
<feature type="transmembrane region" description="Helical" evidence="7">
    <location>
        <begin position="109"/>
        <end position="134"/>
    </location>
</feature>
<feature type="transmembrane region" description="Helical" evidence="7">
    <location>
        <begin position="169"/>
        <end position="193"/>
    </location>
</feature>
<comment type="similarity">
    <text evidence="2 7">Belongs to the BI1 family.</text>
</comment>
<dbReference type="FunCoup" id="G9EMN3">
    <property type="interactions" value="205"/>
</dbReference>
<evidence type="ECO:0000256" key="1">
    <source>
        <dbReference type="ARBA" id="ARBA00004651"/>
    </source>
</evidence>
<sequence length="258" mass="28356">MAKFINDFASNYLKYRQHIYTYARLNINKEEFYTMNRNDVTLISQRKESVLSSNKVLRNTYLLLSLTFLFSASTAYLSLTSGARPMNPLLMIVGVYGLMFLTQTLRNSVWGLVSVFAFTGFLGYTLGPVLSFYIHNFSNGPQLVATALGGTGVIFFALSGYVLTTKKDFSFLGGFLFVGTMVALLAMVAGIFIHIPALQLAISAAFILISSGLILLQTSAIIHDGETNYISATVGLFVSIYNLFVSLLNILSAFSGRD</sequence>
<feature type="transmembrane region" description="Helical" evidence="7">
    <location>
        <begin position="229"/>
        <end position="251"/>
    </location>
</feature>